<gene>
    <name evidence="2" type="ordered locus">CC_0115</name>
</gene>
<organism evidence="2 3">
    <name type="scientific">Caulobacter vibrioides (strain ATCC 19089 / CIP 103742 / CB 15)</name>
    <name type="common">Caulobacter crescentus</name>
    <dbReference type="NCBI Taxonomy" id="190650"/>
    <lineage>
        <taxon>Bacteria</taxon>
        <taxon>Pseudomonadati</taxon>
        <taxon>Pseudomonadota</taxon>
        <taxon>Alphaproteobacteria</taxon>
        <taxon>Caulobacterales</taxon>
        <taxon>Caulobacteraceae</taxon>
        <taxon>Caulobacter</taxon>
    </lineage>
</organism>
<evidence type="ECO:0000259" key="1">
    <source>
        <dbReference type="Pfam" id="PF13601"/>
    </source>
</evidence>
<accession>Q9ABV5</accession>
<feature type="domain" description="Winged helix DNA-binding" evidence="1">
    <location>
        <begin position="17"/>
        <end position="98"/>
    </location>
</feature>
<dbReference type="EnsemblBacteria" id="AAK22102">
    <property type="protein sequence ID" value="AAK22102"/>
    <property type="gene ID" value="CC_0115"/>
</dbReference>
<sequence>MEALSVADSDDIIHQPLRLKIMAALSAEKGQPLDFPRLKTITKATDGNLGSHLATLEKAGYVVIEKDFVGKRPRTQAKLTPQGRKAFRAHVDYLRSVVEAAEDEGG</sequence>
<dbReference type="InterPro" id="IPR036388">
    <property type="entry name" value="WH-like_DNA-bd_sf"/>
</dbReference>
<protein>
    <recommendedName>
        <fullName evidence="1">Winged helix DNA-binding domain-containing protein</fullName>
    </recommendedName>
</protein>
<keyword evidence="3" id="KW-1185">Reference proteome</keyword>
<dbReference type="BioCyc" id="CAULO:CC0115-MONOMER"/>
<dbReference type="Proteomes" id="UP000001816">
    <property type="component" value="Chromosome"/>
</dbReference>
<proteinExistence type="predicted"/>
<dbReference type="SMR" id="Q9ABV5"/>
<evidence type="ECO:0000313" key="2">
    <source>
        <dbReference type="EMBL" id="AAK22102.1"/>
    </source>
</evidence>
<dbReference type="AlphaFoldDB" id="Q9ABV5"/>
<dbReference type="KEGG" id="ccr:CC_0115"/>
<dbReference type="STRING" id="190650.CC_0115"/>
<evidence type="ECO:0000313" key="3">
    <source>
        <dbReference type="Proteomes" id="UP000001816"/>
    </source>
</evidence>
<dbReference type="PANTHER" id="PTHR37318">
    <property type="entry name" value="BSL7504 PROTEIN"/>
    <property type="match status" value="1"/>
</dbReference>
<dbReference type="SUPFAM" id="SSF46785">
    <property type="entry name" value="Winged helix' DNA-binding domain"/>
    <property type="match status" value="1"/>
</dbReference>
<dbReference type="HOGENOM" id="CLU_142189_1_0_5"/>
<dbReference type="eggNOG" id="COG1846">
    <property type="taxonomic scope" value="Bacteria"/>
</dbReference>
<dbReference type="Pfam" id="PF13601">
    <property type="entry name" value="HTH_34"/>
    <property type="match status" value="1"/>
</dbReference>
<dbReference type="PATRIC" id="fig|190650.5.peg.112"/>
<reference evidence="2 3" key="1">
    <citation type="journal article" date="2001" name="Proc. Natl. Acad. Sci. U.S.A.">
        <title>Complete genome sequence of Caulobacter crescentus.</title>
        <authorList>
            <person name="Nierman W.C."/>
            <person name="Feldblyum T.V."/>
            <person name="Laub M.T."/>
            <person name="Paulsen I.T."/>
            <person name="Nelson K.E."/>
            <person name="Eisen J.A."/>
            <person name="Heidelberg J.F."/>
            <person name="Alley M.R."/>
            <person name="Ohta N."/>
            <person name="Maddock J.R."/>
            <person name="Potocka I."/>
            <person name="Nelson W.C."/>
            <person name="Newton A."/>
            <person name="Stephens C."/>
            <person name="Phadke N.D."/>
            <person name="Ely B."/>
            <person name="DeBoy R.T."/>
            <person name="Dodson R.J."/>
            <person name="Durkin A.S."/>
            <person name="Gwinn M.L."/>
            <person name="Haft D.H."/>
            <person name="Kolonay J.F."/>
            <person name="Smit J."/>
            <person name="Craven M.B."/>
            <person name="Khouri H."/>
            <person name="Shetty J."/>
            <person name="Berry K."/>
            <person name="Utterback T."/>
            <person name="Tran K."/>
            <person name="Wolf A."/>
            <person name="Vamathevan J."/>
            <person name="Ermolaeva M."/>
            <person name="White O."/>
            <person name="Salzberg S.L."/>
            <person name="Venter J.C."/>
            <person name="Shapiro L."/>
            <person name="Fraser C.M."/>
        </authorList>
    </citation>
    <scope>NUCLEOTIDE SEQUENCE [LARGE SCALE GENOMIC DNA]</scope>
    <source>
        <strain evidence="3">ATCC 19089 / CB15</strain>
    </source>
</reference>
<dbReference type="Gene3D" id="1.10.10.10">
    <property type="entry name" value="Winged helix-like DNA-binding domain superfamily/Winged helix DNA-binding domain"/>
    <property type="match status" value="1"/>
</dbReference>
<dbReference type="PANTHER" id="PTHR37318:SF1">
    <property type="entry name" value="BSL7504 PROTEIN"/>
    <property type="match status" value="1"/>
</dbReference>
<dbReference type="InterPro" id="IPR027395">
    <property type="entry name" value="WH_DNA-bd_dom"/>
</dbReference>
<dbReference type="EMBL" id="AE005673">
    <property type="protein sequence ID" value="AAK22102.1"/>
    <property type="molecule type" value="Genomic_DNA"/>
</dbReference>
<dbReference type="PIR" id="B87263">
    <property type="entry name" value="B87263"/>
</dbReference>
<name>Q9ABV5_CAUVC</name>
<dbReference type="InterPro" id="IPR036390">
    <property type="entry name" value="WH_DNA-bd_sf"/>
</dbReference>